<dbReference type="GO" id="GO:0003677">
    <property type="term" value="F:DNA binding"/>
    <property type="evidence" value="ECO:0007669"/>
    <property type="project" value="UniProtKB-KW"/>
</dbReference>
<keyword evidence="7" id="KW-1185">Reference proteome</keyword>
<dbReference type="InterPro" id="IPR029016">
    <property type="entry name" value="GAF-like_dom_sf"/>
</dbReference>
<dbReference type="PROSITE" id="PS51077">
    <property type="entry name" value="HTH_ICLR"/>
    <property type="match status" value="1"/>
</dbReference>
<organism evidence="6 7">
    <name type="scientific">Corticimicrobacter populi</name>
    <dbReference type="NCBI Taxonomy" id="2175229"/>
    <lineage>
        <taxon>Bacteria</taxon>
        <taxon>Pseudomonadati</taxon>
        <taxon>Pseudomonadota</taxon>
        <taxon>Betaproteobacteria</taxon>
        <taxon>Burkholderiales</taxon>
        <taxon>Alcaligenaceae</taxon>
        <taxon>Corticimicrobacter</taxon>
    </lineage>
</organism>
<feature type="domain" description="HTH iclR-type" evidence="4">
    <location>
        <begin position="15"/>
        <end position="77"/>
    </location>
</feature>
<keyword evidence="2" id="KW-0238">DNA-binding</keyword>
<dbReference type="Gene3D" id="3.30.450.40">
    <property type="match status" value="1"/>
</dbReference>
<evidence type="ECO:0000256" key="1">
    <source>
        <dbReference type="ARBA" id="ARBA00023015"/>
    </source>
</evidence>
<dbReference type="Gene3D" id="1.10.10.10">
    <property type="entry name" value="Winged helix-like DNA-binding domain superfamily/Winged helix DNA-binding domain"/>
    <property type="match status" value="1"/>
</dbReference>
<sequence>MADSLTASVSDSLFNQSLEKGLAVLGVFDEVHRTLTLNEIAERAGMSKSSAQRTVHTLQVLGYVGKHPASRRFRLLPKTVELGFRYIAGNAMIRIAHPYLSELANASGESVTLTEPVGTDMVYVFQLATTKFMPILTPIGIRTPMYCTSAGRAYLSRLPEDQARSLLVQSERVACTPATLTQVEDIVAAVQECRRQGYAVNCEELFMGDMGIAAPIVNSRGEARGAVHVAPPLSRWSAESAQRTQAPLVMECARAISAAIGDY</sequence>
<evidence type="ECO:0000256" key="3">
    <source>
        <dbReference type="ARBA" id="ARBA00023163"/>
    </source>
</evidence>
<dbReference type="PANTHER" id="PTHR30136:SF24">
    <property type="entry name" value="HTH-TYPE TRANSCRIPTIONAL REPRESSOR ALLR"/>
    <property type="match status" value="1"/>
</dbReference>
<dbReference type="GO" id="GO:0045892">
    <property type="term" value="P:negative regulation of DNA-templated transcription"/>
    <property type="evidence" value="ECO:0007669"/>
    <property type="project" value="TreeGrafter"/>
</dbReference>
<dbReference type="SMART" id="SM00346">
    <property type="entry name" value="HTH_ICLR"/>
    <property type="match status" value="1"/>
</dbReference>
<dbReference type="PANTHER" id="PTHR30136">
    <property type="entry name" value="HELIX-TURN-HELIX TRANSCRIPTIONAL REGULATOR, ICLR FAMILY"/>
    <property type="match status" value="1"/>
</dbReference>
<reference evidence="7" key="1">
    <citation type="submission" date="2018-05" db="EMBL/GenBank/DDBJ databases">
        <authorList>
            <person name="Li Y."/>
        </authorList>
    </citation>
    <scope>NUCLEOTIDE SEQUENCE [LARGE SCALE GENOMIC DNA]</scope>
    <source>
        <strain evidence="7">3d-2-2</strain>
    </source>
</reference>
<dbReference type="Pfam" id="PF01614">
    <property type="entry name" value="IclR_C"/>
    <property type="match status" value="1"/>
</dbReference>
<evidence type="ECO:0000259" key="4">
    <source>
        <dbReference type="PROSITE" id="PS51077"/>
    </source>
</evidence>
<keyword evidence="3" id="KW-0804">Transcription</keyword>
<name>A0A2V1JUF2_9BURK</name>
<evidence type="ECO:0000313" key="6">
    <source>
        <dbReference type="EMBL" id="PWF21609.1"/>
    </source>
</evidence>
<comment type="caution">
    <text evidence="6">The sequence shown here is derived from an EMBL/GenBank/DDBJ whole genome shotgun (WGS) entry which is preliminary data.</text>
</comment>
<dbReference type="Pfam" id="PF09339">
    <property type="entry name" value="HTH_IclR"/>
    <property type="match status" value="1"/>
</dbReference>
<feature type="domain" description="IclR-ED" evidence="5">
    <location>
        <begin position="78"/>
        <end position="262"/>
    </location>
</feature>
<dbReference type="InterPro" id="IPR005471">
    <property type="entry name" value="Tscrpt_reg_IclR_N"/>
</dbReference>
<protein>
    <submittedName>
        <fullName evidence="6">IclR family transcriptional regulator</fullName>
    </submittedName>
</protein>
<dbReference type="PROSITE" id="PS51078">
    <property type="entry name" value="ICLR_ED"/>
    <property type="match status" value="1"/>
</dbReference>
<proteinExistence type="predicted"/>
<keyword evidence="1" id="KW-0805">Transcription regulation</keyword>
<evidence type="ECO:0000256" key="2">
    <source>
        <dbReference type="ARBA" id="ARBA00023125"/>
    </source>
</evidence>
<dbReference type="GO" id="GO:0003700">
    <property type="term" value="F:DNA-binding transcription factor activity"/>
    <property type="evidence" value="ECO:0007669"/>
    <property type="project" value="TreeGrafter"/>
</dbReference>
<evidence type="ECO:0000313" key="7">
    <source>
        <dbReference type="Proteomes" id="UP000245212"/>
    </source>
</evidence>
<dbReference type="AlphaFoldDB" id="A0A2V1JUF2"/>
<dbReference type="RefSeq" id="WP_109062952.1">
    <property type="nucleotide sequence ID" value="NZ_QETA01000007.1"/>
</dbReference>
<dbReference type="InterPro" id="IPR036390">
    <property type="entry name" value="WH_DNA-bd_sf"/>
</dbReference>
<dbReference type="InterPro" id="IPR036388">
    <property type="entry name" value="WH-like_DNA-bd_sf"/>
</dbReference>
<dbReference type="InterPro" id="IPR014757">
    <property type="entry name" value="Tscrpt_reg_IclR_C"/>
</dbReference>
<evidence type="ECO:0000259" key="5">
    <source>
        <dbReference type="PROSITE" id="PS51078"/>
    </source>
</evidence>
<dbReference type="InterPro" id="IPR050707">
    <property type="entry name" value="HTH_MetabolicPath_Reg"/>
</dbReference>
<dbReference type="EMBL" id="QETA01000007">
    <property type="protein sequence ID" value="PWF21609.1"/>
    <property type="molecule type" value="Genomic_DNA"/>
</dbReference>
<gene>
    <name evidence="6" type="ORF">DD235_14555</name>
</gene>
<dbReference type="SUPFAM" id="SSF46785">
    <property type="entry name" value="Winged helix' DNA-binding domain"/>
    <property type="match status" value="1"/>
</dbReference>
<accession>A0A2V1JUF2</accession>
<dbReference type="SUPFAM" id="SSF55781">
    <property type="entry name" value="GAF domain-like"/>
    <property type="match status" value="1"/>
</dbReference>
<dbReference type="Proteomes" id="UP000245212">
    <property type="component" value="Unassembled WGS sequence"/>
</dbReference>